<sequence>NRWTISIYLENGRGTGDELCLNCSRTTVVFSPRKSTPAHPGFHFRLIATVYFWFLLPHHDSTGVLYYGIVWFFVCGRRRVSIAPYCKCFDAKSFLLCQLDALIILVTVLYATGFLALALDEAAKLVQLAIDGAVNWTTTV</sequence>
<keyword evidence="1" id="KW-1133">Transmembrane helix</keyword>
<evidence type="ECO:0000256" key="1">
    <source>
        <dbReference type="SAM" id="Phobius"/>
    </source>
</evidence>
<organism evidence="2 3">
    <name type="scientific">Pristionchus mayeri</name>
    <dbReference type="NCBI Taxonomy" id="1317129"/>
    <lineage>
        <taxon>Eukaryota</taxon>
        <taxon>Metazoa</taxon>
        <taxon>Ecdysozoa</taxon>
        <taxon>Nematoda</taxon>
        <taxon>Chromadorea</taxon>
        <taxon>Rhabditida</taxon>
        <taxon>Rhabditina</taxon>
        <taxon>Diplogasteromorpha</taxon>
        <taxon>Diplogasteroidea</taxon>
        <taxon>Neodiplogasteridae</taxon>
        <taxon>Pristionchus</taxon>
    </lineage>
</organism>
<keyword evidence="3" id="KW-1185">Reference proteome</keyword>
<gene>
    <name evidence="2" type="ORF">PMAYCL1PPCAC_01328</name>
</gene>
<protein>
    <submittedName>
        <fullName evidence="2">Uncharacterized protein</fullName>
    </submittedName>
</protein>
<dbReference type="AlphaFoldDB" id="A0AAN4YZ90"/>
<accession>A0AAN4YZ90</accession>
<evidence type="ECO:0000313" key="2">
    <source>
        <dbReference type="EMBL" id="GMR31133.1"/>
    </source>
</evidence>
<feature type="non-terminal residue" evidence="2">
    <location>
        <position position="1"/>
    </location>
</feature>
<name>A0AAN4YZ90_9BILA</name>
<feature type="transmembrane region" description="Helical" evidence="1">
    <location>
        <begin position="50"/>
        <end position="74"/>
    </location>
</feature>
<keyword evidence="1" id="KW-0812">Transmembrane</keyword>
<evidence type="ECO:0000313" key="3">
    <source>
        <dbReference type="Proteomes" id="UP001328107"/>
    </source>
</evidence>
<feature type="non-terminal residue" evidence="2">
    <location>
        <position position="140"/>
    </location>
</feature>
<feature type="transmembrane region" description="Helical" evidence="1">
    <location>
        <begin position="95"/>
        <end position="119"/>
    </location>
</feature>
<keyword evidence="1" id="KW-0472">Membrane</keyword>
<proteinExistence type="predicted"/>
<dbReference type="EMBL" id="BTRK01000001">
    <property type="protein sequence ID" value="GMR31133.1"/>
    <property type="molecule type" value="Genomic_DNA"/>
</dbReference>
<comment type="caution">
    <text evidence="2">The sequence shown here is derived from an EMBL/GenBank/DDBJ whole genome shotgun (WGS) entry which is preliminary data.</text>
</comment>
<reference evidence="3" key="1">
    <citation type="submission" date="2022-10" db="EMBL/GenBank/DDBJ databases">
        <title>Genome assembly of Pristionchus species.</title>
        <authorList>
            <person name="Yoshida K."/>
            <person name="Sommer R.J."/>
        </authorList>
    </citation>
    <scope>NUCLEOTIDE SEQUENCE [LARGE SCALE GENOMIC DNA]</scope>
    <source>
        <strain evidence="3">RS5460</strain>
    </source>
</reference>
<dbReference type="Proteomes" id="UP001328107">
    <property type="component" value="Unassembled WGS sequence"/>
</dbReference>